<dbReference type="EMBL" id="AYKW01000003">
    <property type="protein sequence ID" value="PIL35384.1"/>
    <property type="molecule type" value="Genomic_DNA"/>
</dbReference>
<evidence type="ECO:0000313" key="2">
    <source>
        <dbReference type="EMBL" id="PIL35384.1"/>
    </source>
</evidence>
<dbReference type="InterPro" id="IPR001680">
    <property type="entry name" value="WD40_rpt"/>
</dbReference>
<protein>
    <submittedName>
        <fullName evidence="2">Uncharacterized protein</fullName>
    </submittedName>
</protein>
<feature type="compositionally biased region" description="Acidic residues" evidence="1">
    <location>
        <begin position="569"/>
        <end position="596"/>
    </location>
</feature>
<dbReference type="AlphaFoldDB" id="A0A2G8SNN9"/>
<gene>
    <name evidence="2" type="ORF">GSI_02110</name>
</gene>
<sequence length="649" mass="71999">MPSYQQRLDSLAARIAKFDNSREHDRFVELLKDVATVVREADATGAPDLSDIVEKAGGIYDSAINWAYGDGDFDFLPSYAHAPDAPPVEDPLHRFGIGSGAAVDLLRILSMMYQERGSAPIPRQEFIPDPWTQSHRPHPKSTRISRFHDNVVPSVTNATPFARTIYDARCEVTSDTIACPVTAAIASDSSVLAIAGQGGWKHRDPVLSLYLLDEGSTNPAAGGDDDNADSYQKPLWRFMGMEPGLSEVAYQIALDTPHKLALVADSQRIKTFYWGRANEVQFKGWAPSRGINVHTLDSGRYSGPVAVLPDGRIARAGKGGFALWSVEELATHRGGKRVGRGKFSTEGSLRDNDMDEIERSVGSSPTTTVKFAKGDEAFAPATWHLHEPSGRMIVGENGRESHTYGCYMIDLGEGGKKVTRFLGHGGNAIEEFSTSAGDPNVFATACADGYARLYDIRHPLPVLTIDAGKRSEFCTSVQFVHPDGIPTLFTGSDRSQSVRCWDVRARAVVYELGTGNNRVCALNWDAKRSALYATTECDYMDRNGYTHDYRHARIPRWARLDPEDRADDRDADMEDEDDEYDQDDDEYDSLDDDDDEHNWPKSAYHNESFFGYAYDAGEHVLLRYGFKEDPDISELPEYGQASLDNDGYW</sequence>
<proteinExistence type="predicted"/>
<keyword evidence="3" id="KW-1185">Reference proteome</keyword>
<dbReference type="Gene3D" id="2.130.10.10">
    <property type="entry name" value="YVTN repeat-like/Quinoprotein amine dehydrogenase"/>
    <property type="match status" value="1"/>
</dbReference>
<name>A0A2G8SNN9_9APHY</name>
<dbReference type="STRING" id="1077348.A0A2G8SNN9"/>
<comment type="caution">
    <text evidence="2">The sequence shown here is derived from an EMBL/GenBank/DDBJ whole genome shotgun (WGS) entry which is preliminary data.</text>
</comment>
<dbReference type="SUPFAM" id="SSF50978">
    <property type="entry name" value="WD40 repeat-like"/>
    <property type="match status" value="1"/>
</dbReference>
<dbReference type="InterPro" id="IPR036322">
    <property type="entry name" value="WD40_repeat_dom_sf"/>
</dbReference>
<dbReference type="OrthoDB" id="548949at2759"/>
<evidence type="ECO:0000256" key="1">
    <source>
        <dbReference type="SAM" id="MobiDB-lite"/>
    </source>
</evidence>
<reference evidence="2 3" key="1">
    <citation type="journal article" date="2015" name="Sci. Rep.">
        <title>Chromosome-level genome map provides insights into diverse defense mechanisms in the medicinal fungus Ganoderma sinense.</title>
        <authorList>
            <person name="Zhu Y."/>
            <person name="Xu J."/>
            <person name="Sun C."/>
            <person name="Zhou S."/>
            <person name="Xu H."/>
            <person name="Nelson D.R."/>
            <person name="Qian J."/>
            <person name="Song J."/>
            <person name="Luo H."/>
            <person name="Xiang L."/>
            <person name="Li Y."/>
            <person name="Xu Z."/>
            <person name="Ji A."/>
            <person name="Wang L."/>
            <person name="Lu S."/>
            <person name="Hayward A."/>
            <person name="Sun W."/>
            <person name="Li X."/>
            <person name="Schwartz D.C."/>
            <person name="Wang Y."/>
            <person name="Chen S."/>
        </authorList>
    </citation>
    <scope>NUCLEOTIDE SEQUENCE [LARGE SCALE GENOMIC DNA]</scope>
    <source>
        <strain evidence="2 3">ZZ0214-1</strain>
    </source>
</reference>
<dbReference type="SMART" id="SM00320">
    <property type="entry name" value="WD40"/>
    <property type="match status" value="2"/>
</dbReference>
<accession>A0A2G8SNN9</accession>
<dbReference type="Proteomes" id="UP000230002">
    <property type="component" value="Unassembled WGS sequence"/>
</dbReference>
<evidence type="ECO:0000313" key="3">
    <source>
        <dbReference type="Proteomes" id="UP000230002"/>
    </source>
</evidence>
<organism evidence="2 3">
    <name type="scientific">Ganoderma sinense ZZ0214-1</name>
    <dbReference type="NCBI Taxonomy" id="1077348"/>
    <lineage>
        <taxon>Eukaryota</taxon>
        <taxon>Fungi</taxon>
        <taxon>Dikarya</taxon>
        <taxon>Basidiomycota</taxon>
        <taxon>Agaricomycotina</taxon>
        <taxon>Agaricomycetes</taxon>
        <taxon>Polyporales</taxon>
        <taxon>Polyporaceae</taxon>
        <taxon>Ganoderma</taxon>
    </lineage>
</organism>
<feature type="region of interest" description="Disordered" evidence="1">
    <location>
        <begin position="563"/>
        <end position="598"/>
    </location>
</feature>
<dbReference type="InterPro" id="IPR015943">
    <property type="entry name" value="WD40/YVTN_repeat-like_dom_sf"/>
</dbReference>